<dbReference type="Pfam" id="PF14237">
    <property type="entry name" value="GYF_2"/>
    <property type="match status" value="1"/>
</dbReference>
<feature type="transmembrane region" description="Helical" evidence="1">
    <location>
        <begin position="199"/>
        <end position="219"/>
    </location>
</feature>
<comment type="caution">
    <text evidence="3">The sequence shown here is derived from an EMBL/GenBank/DDBJ whole genome shotgun (WGS) entry which is preliminary data.</text>
</comment>
<dbReference type="PANTHER" id="PTHR40076">
    <property type="entry name" value="MEMBRANE PROTEIN-RELATED"/>
    <property type="match status" value="1"/>
</dbReference>
<evidence type="ECO:0000256" key="1">
    <source>
        <dbReference type="SAM" id="Phobius"/>
    </source>
</evidence>
<evidence type="ECO:0000313" key="4">
    <source>
        <dbReference type="Proteomes" id="UP000003688"/>
    </source>
</evidence>
<protein>
    <recommendedName>
        <fullName evidence="2">GYF domain-containing protein</fullName>
    </recommendedName>
</protein>
<dbReference type="RefSeq" id="WP_007417444.1">
    <property type="nucleotide sequence ID" value="NZ_ABOX02000042.1"/>
</dbReference>
<dbReference type="EMBL" id="ABOX02000042">
    <property type="protein sequence ID" value="EEF58481.1"/>
    <property type="molecule type" value="Genomic_DNA"/>
</dbReference>
<name>B9XNQ8_PEDPL</name>
<feature type="transmembrane region" description="Helical" evidence="1">
    <location>
        <begin position="105"/>
        <end position="126"/>
    </location>
</feature>
<dbReference type="STRING" id="320771.Cflav_PD1208"/>
<evidence type="ECO:0000313" key="3">
    <source>
        <dbReference type="EMBL" id="EEF58481.1"/>
    </source>
</evidence>
<dbReference type="PANTHER" id="PTHR40076:SF1">
    <property type="entry name" value="MEMBRANE PROTEIN"/>
    <property type="match status" value="1"/>
</dbReference>
<keyword evidence="1" id="KW-1133">Transmembrane helix</keyword>
<feature type="transmembrane region" description="Helical" evidence="1">
    <location>
        <begin position="271"/>
        <end position="304"/>
    </location>
</feature>
<feature type="transmembrane region" description="Helical" evidence="1">
    <location>
        <begin position="225"/>
        <end position="250"/>
    </location>
</feature>
<dbReference type="InterPro" id="IPR010380">
    <property type="entry name" value="DUF975"/>
</dbReference>
<organism evidence="3 4">
    <name type="scientific">Pedosphaera parvula (strain Ellin514)</name>
    <dbReference type="NCBI Taxonomy" id="320771"/>
    <lineage>
        <taxon>Bacteria</taxon>
        <taxon>Pseudomonadati</taxon>
        <taxon>Verrucomicrobiota</taxon>
        <taxon>Pedosphaerae</taxon>
        <taxon>Pedosphaerales</taxon>
        <taxon>Pedosphaeraceae</taxon>
        <taxon>Pedosphaera</taxon>
    </lineage>
</organism>
<keyword evidence="1" id="KW-0472">Membrane</keyword>
<dbReference type="AlphaFoldDB" id="B9XNQ8"/>
<dbReference type="InterPro" id="IPR025640">
    <property type="entry name" value="GYF_2"/>
</dbReference>
<feature type="transmembrane region" description="Helical" evidence="1">
    <location>
        <begin position="160"/>
        <end position="187"/>
    </location>
</feature>
<feature type="domain" description="GYF" evidence="2">
    <location>
        <begin position="7"/>
        <end position="51"/>
    </location>
</feature>
<accession>B9XNQ8</accession>
<keyword evidence="1" id="KW-0812">Transmembrane</keyword>
<sequence length="320" mass="34752">MYKIIGADQKEYGPVSAAEIREWIAEGRANGQTLAQGPGAIDWKPLHLYSEFSDVLNPAPPPGLGAPVSPGSFAPLPLADVVDRDYYVDIGNCIKRSWELVKANLLPVVGISLLSFAIPAIINQLIGLTSSPATQALMKYFLGHLLNQTSPETAPPQISVGLLLLIPFTWLLSMCVSEIFMGGLYNYYLKLIRGQNAEIGDAFVGVTQVPGQLALLGLIKGILAMIAFAFCLVPGIYLSIAWIFSTVLVVDRRLGFWDSMEISRQVVTRHWFTIFALVIVNGVISLAGIFACFIGALVTLPIALISLMYAYEDIFTSRGT</sequence>
<reference evidence="3 4" key="1">
    <citation type="journal article" date="2011" name="J. Bacteriol.">
        <title>Genome sequence of 'Pedosphaera parvula' Ellin514, an aerobic Verrucomicrobial isolate from pasture soil.</title>
        <authorList>
            <person name="Kant R."/>
            <person name="van Passel M.W."/>
            <person name="Sangwan P."/>
            <person name="Palva A."/>
            <person name="Lucas S."/>
            <person name="Copeland A."/>
            <person name="Lapidus A."/>
            <person name="Glavina Del Rio T."/>
            <person name="Dalin E."/>
            <person name="Tice H."/>
            <person name="Bruce D."/>
            <person name="Goodwin L."/>
            <person name="Pitluck S."/>
            <person name="Chertkov O."/>
            <person name="Larimer F.W."/>
            <person name="Land M.L."/>
            <person name="Hauser L."/>
            <person name="Brettin T.S."/>
            <person name="Detter J.C."/>
            <person name="Han S."/>
            <person name="de Vos W.M."/>
            <person name="Janssen P.H."/>
            <person name="Smidt H."/>
        </authorList>
    </citation>
    <scope>NUCLEOTIDE SEQUENCE [LARGE SCALE GENOMIC DNA]</scope>
    <source>
        <strain evidence="3 4">Ellin514</strain>
    </source>
</reference>
<evidence type="ECO:0000259" key="2">
    <source>
        <dbReference type="Pfam" id="PF14237"/>
    </source>
</evidence>
<keyword evidence="4" id="KW-1185">Reference proteome</keyword>
<gene>
    <name evidence="3" type="ORF">Cflav_PD1208</name>
</gene>
<dbReference type="OrthoDB" id="192441at2"/>
<proteinExistence type="predicted"/>
<dbReference type="Proteomes" id="UP000003688">
    <property type="component" value="Unassembled WGS sequence"/>
</dbReference>